<evidence type="ECO:0000313" key="1">
    <source>
        <dbReference type="EMBL" id="CUN25019.1"/>
    </source>
</evidence>
<name>A0A173VC96_9FIRM</name>
<protein>
    <submittedName>
        <fullName evidence="1">Uncharacterized protein</fullName>
    </submittedName>
</protein>
<dbReference type="AlphaFoldDB" id="A0A173VC96"/>
<sequence length="53" mass="6006">MHLFYLGDTVLRKFRAVSVFDVSQTDGKPIPELEALELLSTVEGYEDFVNALM</sequence>
<accession>A0A173VC96</accession>
<organism evidence="1 2">
    <name type="scientific">Agathobacter rectalis</name>
    <dbReference type="NCBI Taxonomy" id="39491"/>
    <lineage>
        <taxon>Bacteria</taxon>
        <taxon>Bacillati</taxon>
        <taxon>Bacillota</taxon>
        <taxon>Clostridia</taxon>
        <taxon>Lachnospirales</taxon>
        <taxon>Lachnospiraceae</taxon>
        <taxon>Agathobacter</taxon>
    </lineage>
</organism>
<proteinExistence type="predicted"/>
<evidence type="ECO:0000313" key="2">
    <source>
        <dbReference type="Proteomes" id="UP000095673"/>
    </source>
</evidence>
<reference evidence="1 2" key="1">
    <citation type="submission" date="2015-09" db="EMBL/GenBank/DDBJ databases">
        <authorList>
            <consortium name="Pathogen Informatics"/>
        </authorList>
    </citation>
    <scope>NUCLEOTIDE SEQUENCE [LARGE SCALE GENOMIC DNA]</scope>
    <source>
        <strain evidence="1 2">2789STDY5834968</strain>
    </source>
</reference>
<dbReference type="EMBL" id="CYXM01000017">
    <property type="protein sequence ID" value="CUN25019.1"/>
    <property type="molecule type" value="Genomic_DNA"/>
</dbReference>
<gene>
    <name evidence="1" type="ORF">ERS852580_02905</name>
</gene>
<dbReference type="Proteomes" id="UP000095673">
    <property type="component" value="Unassembled WGS sequence"/>
</dbReference>